<reference evidence="2" key="1">
    <citation type="submission" date="2022-07" db="EMBL/GenBank/DDBJ databases">
        <title>Genome Sequence of Physisporinus lineatus.</title>
        <authorList>
            <person name="Buettner E."/>
        </authorList>
    </citation>
    <scope>NUCLEOTIDE SEQUENCE</scope>
    <source>
        <strain evidence="2">VT162</strain>
    </source>
</reference>
<dbReference type="SUPFAM" id="SSF81383">
    <property type="entry name" value="F-box domain"/>
    <property type="match status" value="1"/>
</dbReference>
<feature type="domain" description="F-box" evidence="1">
    <location>
        <begin position="8"/>
        <end position="39"/>
    </location>
</feature>
<comment type="caution">
    <text evidence="2">The sequence shown here is derived from an EMBL/GenBank/DDBJ whole genome shotgun (WGS) entry which is preliminary data.</text>
</comment>
<sequence length="435" mass="49886">MDASSSPSSLPQELIGSILTHLQEDQKTLQACSLVCRSWINPSYTFYFQAIKIRQAPRLQEFLADLRSGPVFAPFIRSLSYDGCAPRYRLDSDAVPYDATQKLSPHLIGTILSSLPCLKTIVLHNVILTTPFHYDLASQGTKFALLRLLLWDCSFIDPLDLVHTLQNFEEIGKLDISGLTSFNHRTAMEKDFSIDIPEMHRTRVNRLFFDARCWVSGTRYLNFASPCFLKDQLVPSHLRSLIMALSDKFESSLIEPLIVDDLPSLEKFGIDLRPRQQCNLTLDCLHWFERLESLKHLALKIVLDSDALVALKTTWSDLFHILNKLPSNSRTSLRSFKITLKIFGSDTSTQVLVPSDWDQLSQCLEMFKALERVDFVWEVSLFEREWLERVSPLNPDPYTIDTLVWVTGPDTISNMMPRLHSRGLLHFSTIETLFW</sequence>
<keyword evidence="3" id="KW-1185">Reference proteome</keyword>
<dbReference type="Pfam" id="PF12937">
    <property type="entry name" value="F-box-like"/>
    <property type="match status" value="1"/>
</dbReference>
<organism evidence="2 3">
    <name type="scientific">Meripilus lineatus</name>
    <dbReference type="NCBI Taxonomy" id="2056292"/>
    <lineage>
        <taxon>Eukaryota</taxon>
        <taxon>Fungi</taxon>
        <taxon>Dikarya</taxon>
        <taxon>Basidiomycota</taxon>
        <taxon>Agaricomycotina</taxon>
        <taxon>Agaricomycetes</taxon>
        <taxon>Polyporales</taxon>
        <taxon>Meripilaceae</taxon>
        <taxon>Meripilus</taxon>
    </lineage>
</organism>
<proteinExistence type="predicted"/>
<dbReference type="InterPro" id="IPR036047">
    <property type="entry name" value="F-box-like_dom_sf"/>
</dbReference>
<evidence type="ECO:0000313" key="2">
    <source>
        <dbReference type="EMBL" id="KAJ3490682.1"/>
    </source>
</evidence>
<evidence type="ECO:0000259" key="1">
    <source>
        <dbReference type="Pfam" id="PF12937"/>
    </source>
</evidence>
<dbReference type="Proteomes" id="UP001212997">
    <property type="component" value="Unassembled WGS sequence"/>
</dbReference>
<gene>
    <name evidence="2" type="ORF">NLI96_g1274</name>
</gene>
<name>A0AAD5VAP4_9APHY</name>
<accession>A0AAD5VAP4</accession>
<dbReference type="Gene3D" id="3.80.10.10">
    <property type="entry name" value="Ribonuclease Inhibitor"/>
    <property type="match status" value="1"/>
</dbReference>
<protein>
    <recommendedName>
        <fullName evidence="1">F-box domain-containing protein</fullName>
    </recommendedName>
</protein>
<dbReference type="EMBL" id="JANAWD010000024">
    <property type="protein sequence ID" value="KAJ3490682.1"/>
    <property type="molecule type" value="Genomic_DNA"/>
</dbReference>
<dbReference type="CDD" id="cd09917">
    <property type="entry name" value="F-box_SF"/>
    <property type="match status" value="1"/>
</dbReference>
<dbReference type="AlphaFoldDB" id="A0AAD5VAP4"/>
<evidence type="ECO:0000313" key="3">
    <source>
        <dbReference type="Proteomes" id="UP001212997"/>
    </source>
</evidence>
<dbReference type="InterPro" id="IPR032675">
    <property type="entry name" value="LRR_dom_sf"/>
</dbReference>
<dbReference type="InterPro" id="IPR001810">
    <property type="entry name" value="F-box_dom"/>
</dbReference>